<feature type="region of interest" description="Disordered" evidence="1">
    <location>
        <begin position="54"/>
        <end position="107"/>
    </location>
</feature>
<keyword evidence="3" id="KW-1185">Reference proteome</keyword>
<sequence>MRAGRPNPRQMRGVDALINQPPQRARRGHRPERLLAVTPQCADRIDAVRAVGHRRGQISEHHPGCMHPRPPVGIGQHGCDLRRQPGQIGDLPQHAHPGMRHDTGTVG</sequence>
<dbReference type="Proteomes" id="UP000466396">
    <property type="component" value="Chromosome"/>
</dbReference>
<dbReference type="EMBL" id="AP022581">
    <property type="protein sequence ID" value="BBX96096.1"/>
    <property type="molecule type" value="Genomic_DNA"/>
</dbReference>
<evidence type="ECO:0000313" key="3">
    <source>
        <dbReference type="Proteomes" id="UP000466396"/>
    </source>
</evidence>
<accession>A0A7I7NHH1</accession>
<feature type="region of interest" description="Disordered" evidence="1">
    <location>
        <begin position="1"/>
        <end position="30"/>
    </location>
</feature>
<name>A0A7I7NHH1_9MYCO</name>
<dbReference type="KEGG" id="mlj:MLAC_13900"/>
<dbReference type="AlphaFoldDB" id="A0A7I7NHH1"/>
<reference evidence="2 3" key="1">
    <citation type="journal article" date="2019" name="Emerg. Microbes Infect.">
        <title>Comprehensive subspecies identification of 175 nontuberculous mycobacteria species based on 7547 genomic profiles.</title>
        <authorList>
            <person name="Matsumoto Y."/>
            <person name="Kinjo T."/>
            <person name="Motooka D."/>
            <person name="Nabeya D."/>
            <person name="Jung N."/>
            <person name="Uechi K."/>
            <person name="Horii T."/>
            <person name="Iida T."/>
            <person name="Fujita J."/>
            <person name="Nakamura S."/>
        </authorList>
    </citation>
    <scope>NUCLEOTIDE SEQUENCE [LARGE SCALE GENOMIC DNA]</scope>
    <source>
        <strain evidence="2 3">JCM 15657</strain>
    </source>
</reference>
<gene>
    <name evidence="2" type="ORF">MLAC_13900</name>
</gene>
<evidence type="ECO:0000313" key="2">
    <source>
        <dbReference type="EMBL" id="BBX96096.1"/>
    </source>
</evidence>
<evidence type="ECO:0000256" key="1">
    <source>
        <dbReference type="SAM" id="MobiDB-lite"/>
    </source>
</evidence>
<organism evidence="2 3">
    <name type="scientific">Mycobacterium lacus</name>
    <dbReference type="NCBI Taxonomy" id="169765"/>
    <lineage>
        <taxon>Bacteria</taxon>
        <taxon>Bacillati</taxon>
        <taxon>Actinomycetota</taxon>
        <taxon>Actinomycetes</taxon>
        <taxon>Mycobacteriales</taxon>
        <taxon>Mycobacteriaceae</taxon>
        <taxon>Mycobacterium</taxon>
    </lineage>
</organism>
<protein>
    <submittedName>
        <fullName evidence="2">Uncharacterized protein</fullName>
    </submittedName>
</protein>
<proteinExistence type="predicted"/>